<dbReference type="AlphaFoldDB" id="T0FMR4"/>
<dbReference type="RefSeq" id="WP_017214342.1">
    <property type="nucleotide sequence ID" value="NZ_AKWY02000024.1"/>
</dbReference>
<keyword evidence="3 8" id="KW-0274">FAD</keyword>
<keyword evidence="5 8" id="KW-0560">Oxidoreductase</keyword>
<evidence type="ECO:0000256" key="6">
    <source>
        <dbReference type="ARBA" id="ARBA00023157"/>
    </source>
</evidence>
<evidence type="ECO:0000313" key="12">
    <source>
        <dbReference type="Proteomes" id="UP000015442"/>
    </source>
</evidence>
<dbReference type="GO" id="GO:0019430">
    <property type="term" value="P:removal of superoxide radicals"/>
    <property type="evidence" value="ECO:0007669"/>
    <property type="project" value="UniProtKB-UniRule"/>
</dbReference>
<evidence type="ECO:0000256" key="2">
    <source>
        <dbReference type="ARBA" id="ARBA00022630"/>
    </source>
</evidence>
<dbReference type="GeneID" id="23202757"/>
<accession>T0FMR4</accession>
<comment type="catalytic activity">
    <reaction evidence="8">
        <text>[thioredoxin]-dithiol + NADP(+) = [thioredoxin]-disulfide + NADPH + H(+)</text>
        <dbReference type="Rhea" id="RHEA:20345"/>
        <dbReference type="Rhea" id="RHEA-COMP:10698"/>
        <dbReference type="Rhea" id="RHEA-COMP:10700"/>
        <dbReference type="ChEBI" id="CHEBI:15378"/>
        <dbReference type="ChEBI" id="CHEBI:29950"/>
        <dbReference type="ChEBI" id="CHEBI:50058"/>
        <dbReference type="ChEBI" id="CHEBI:57783"/>
        <dbReference type="ChEBI" id="CHEBI:58349"/>
        <dbReference type="EC" id="1.8.1.9"/>
    </reaction>
</comment>
<keyword evidence="7 8" id="KW-0676">Redox-active center</keyword>
<proteinExistence type="inferred from homology"/>
<evidence type="ECO:0000256" key="9">
    <source>
        <dbReference type="RuleBase" id="RU003881"/>
    </source>
</evidence>
<dbReference type="SUPFAM" id="SSF51905">
    <property type="entry name" value="FAD/NAD(P)-binding domain"/>
    <property type="match status" value="1"/>
</dbReference>
<reference evidence="11 12" key="1">
    <citation type="submission" date="2013-05" db="EMBL/GenBank/DDBJ databases">
        <authorList>
            <person name="Harkins D.M."/>
            <person name="Durkin A.S."/>
            <person name="Brinkac L.M."/>
            <person name="Haft D.H."/>
            <person name="Selengut J.D."/>
            <person name="Sanka R."/>
            <person name="DePew J."/>
            <person name="Purushe J."/>
            <person name="Hartskeerl R.A."/>
            <person name="Ahmed A."/>
            <person name="van der Linden H."/>
            <person name="Goris M.G.A."/>
            <person name="Vinetz J.M."/>
            <person name="Sutton G.G."/>
            <person name="Nierman W.C."/>
            <person name="Fouts D.E."/>
        </authorList>
    </citation>
    <scope>NUCLEOTIDE SEQUENCE [LARGE SCALE GENOMIC DNA]</scope>
    <source>
        <strain evidence="11 12">CZ214</strain>
    </source>
</reference>
<keyword evidence="6" id="KW-1015">Disulfide bond</keyword>
<evidence type="ECO:0000313" key="11">
    <source>
        <dbReference type="EMBL" id="EQA70840.1"/>
    </source>
</evidence>
<evidence type="ECO:0000256" key="1">
    <source>
        <dbReference type="ARBA" id="ARBA00009333"/>
    </source>
</evidence>
<evidence type="ECO:0000256" key="7">
    <source>
        <dbReference type="ARBA" id="ARBA00023284"/>
    </source>
</evidence>
<dbReference type="PANTHER" id="PTHR48105">
    <property type="entry name" value="THIOREDOXIN REDUCTASE 1-RELATED-RELATED"/>
    <property type="match status" value="1"/>
</dbReference>
<evidence type="ECO:0000256" key="4">
    <source>
        <dbReference type="ARBA" id="ARBA00022857"/>
    </source>
</evidence>
<dbReference type="NCBIfam" id="TIGR01292">
    <property type="entry name" value="TRX_reduct"/>
    <property type="match status" value="1"/>
</dbReference>
<keyword evidence="2 8" id="KW-0285">Flavoprotein</keyword>
<sequence>MAHKIVIIGSGPAGHTAAIYAARANLNPVMYEGFMAGGIAAGGQLTTTTEVENFPGFPEGIDGTKLTQLFREQSIKYGTKILTQTITKVDFSSKPFKLWSDDELIEAHAVIIATGATAKRMNVIGEDTYWQRGISACAVCDGALPIYRNKELAVVGGGDSAVEEASHLTKFASKVYLLHRRDSLRASKIMQKRATTHPKIEIIWNSQVKEAKGDGKNLTSLTLEDTINGQKKELSVGGLFYAIGHKPNTDIFQGILNLDESGYIKTVPGSTKTNIEGVFAAGDVQDKIYRQAVSAAGSGCMAALDAERWLESREE</sequence>
<dbReference type="EMBL" id="AKWY02000024">
    <property type="protein sequence ID" value="EQA70840.1"/>
    <property type="molecule type" value="Genomic_DNA"/>
</dbReference>
<dbReference type="PROSITE" id="PS00573">
    <property type="entry name" value="PYRIDINE_REDOX_2"/>
    <property type="match status" value="1"/>
</dbReference>
<feature type="domain" description="FAD/NAD(P)-binding" evidence="10">
    <location>
        <begin position="4"/>
        <end position="299"/>
    </location>
</feature>
<protein>
    <recommendedName>
        <fullName evidence="8">Thioredoxin reductase</fullName>
        <ecNumber evidence="8">1.8.1.9</ecNumber>
    </recommendedName>
</protein>
<dbReference type="Proteomes" id="UP000015442">
    <property type="component" value="Unassembled WGS sequence"/>
</dbReference>
<keyword evidence="4 9" id="KW-0521">NADP</keyword>
<comment type="similarity">
    <text evidence="1 8">Belongs to the class-II pyridine nucleotide-disulfide oxidoreductase family.</text>
</comment>
<dbReference type="InterPro" id="IPR008255">
    <property type="entry name" value="Pyr_nucl-diS_OxRdtase_2_AS"/>
</dbReference>
<dbReference type="InterPro" id="IPR005982">
    <property type="entry name" value="Thioredox_Rdtase"/>
</dbReference>
<gene>
    <name evidence="11" type="primary">trxB</name>
    <name evidence="11" type="ORF">LEP1GSC059_3484</name>
</gene>
<dbReference type="InterPro" id="IPR036188">
    <property type="entry name" value="FAD/NAD-bd_sf"/>
</dbReference>
<dbReference type="Pfam" id="PF07992">
    <property type="entry name" value="Pyr_redox_2"/>
    <property type="match status" value="1"/>
</dbReference>
<dbReference type="FunFam" id="3.50.50.60:FF:000064">
    <property type="entry name" value="Thioredoxin reductase"/>
    <property type="match status" value="1"/>
</dbReference>
<comment type="caution">
    <text evidence="11">The sequence shown here is derived from an EMBL/GenBank/DDBJ whole genome shotgun (WGS) entry which is preliminary data.</text>
</comment>
<evidence type="ECO:0000259" key="10">
    <source>
        <dbReference type="Pfam" id="PF07992"/>
    </source>
</evidence>
<dbReference type="GO" id="GO:0004791">
    <property type="term" value="F:thioredoxin-disulfide reductase (NADPH) activity"/>
    <property type="evidence" value="ECO:0007669"/>
    <property type="project" value="UniProtKB-UniRule"/>
</dbReference>
<evidence type="ECO:0000256" key="3">
    <source>
        <dbReference type="ARBA" id="ARBA00022827"/>
    </source>
</evidence>
<dbReference type="GO" id="GO:0005737">
    <property type="term" value="C:cytoplasm"/>
    <property type="evidence" value="ECO:0007669"/>
    <property type="project" value="InterPro"/>
</dbReference>
<dbReference type="InterPro" id="IPR023753">
    <property type="entry name" value="FAD/NAD-binding_dom"/>
</dbReference>
<name>T0FMR4_9LEPT</name>
<organism evidence="11 12">
    <name type="scientific">Leptospira noguchii serovar Panama str. CZ214</name>
    <dbReference type="NCBI Taxonomy" id="1001595"/>
    <lineage>
        <taxon>Bacteria</taxon>
        <taxon>Pseudomonadati</taxon>
        <taxon>Spirochaetota</taxon>
        <taxon>Spirochaetia</taxon>
        <taxon>Leptospirales</taxon>
        <taxon>Leptospiraceae</taxon>
        <taxon>Leptospira</taxon>
    </lineage>
</organism>
<evidence type="ECO:0000256" key="8">
    <source>
        <dbReference type="RuleBase" id="RU003880"/>
    </source>
</evidence>
<dbReference type="EC" id="1.8.1.9" evidence="8"/>
<dbReference type="PRINTS" id="PR00368">
    <property type="entry name" value="FADPNR"/>
</dbReference>
<dbReference type="PRINTS" id="PR00469">
    <property type="entry name" value="PNDRDTASEII"/>
</dbReference>
<dbReference type="InterPro" id="IPR050097">
    <property type="entry name" value="Ferredoxin-NADP_redctase_2"/>
</dbReference>
<comment type="subunit">
    <text evidence="8">Homodimer.</text>
</comment>
<comment type="cofactor">
    <cofactor evidence="9">
        <name>FAD</name>
        <dbReference type="ChEBI" id="CHEBI:57692"/>
    </cofactor>
    <text evidence="9">Binds 1 FAD per subunit.</text>
</comment>
<dbReference type="Gene3D" id="3.50.50.60">
    <property type="entry name" value="FAD/NAD(P)-binding domain"/>
    <property type="match status" value="2"/>
</dbReference>
<evidence type="ECO:0000256" key="5">
    <source>
        <dbReference type="ARBA" id="ARBA00023002"/>
    </source>
</evidence>